<dbReference type="Pfam" id="PF10436">
    <property type="entry name" value="BCDHK_Adom3"/>
    <property type="match status" value="1"/>
</dbReference>
<organism evidence="8 9">
    <name type="scientific">Reticulomyxa filosa</name>
    <dbReference type="NCBI Taxonomy" id="46433"/>
    <lineage>
        <taxon>Eukaryota</taxon>
        <taxon>Sar</taxon>
        <taxon>Rhizaria</taxon>
        <taxon>Retaria</taxon>
        <taxon>Foraminifera</taxon>
        <taxon>Monothalamids</taxon>
        <taxon>Reticulomyxidae</taxon>
        <taxon>Reticulomyxa</taxon>
    </lineage>
</organism>
<keyword evidence="5 6" id="KW-0067">ATP-binding</keyword>
<evidence type="ECO:0000256" key="1">
    <source>
        <dbReference type="ARBA" id="ARBA00022553"/>
    </source>
</evidence>
<accession>X6MG60</accession>
<dbReference type="Proteomes" id="UP000023152">
    <property type="component" value="Unassembled WGS sequence"/>
</dbReference>
<proteinExistence type="inferred from homology"/>
<dbReference type="InterPro" id="IPR018955">
    <property type="entry name" value="BCDHK/PDK_N"/>
</dbReference>
<evidence type="ECO:0000256" key="2">
    <source>
        <dbReference type="ARBA" id="ARBA00022679"/>
    </source>
</evidence>
<comment type="subcellular location">
    <subcellularLocation>
        <location evidence="6">Mitochondrion matrix</location>
    </subcellularLocation>
</comment>
<keyword evidence="9" id="KW-1185">Reference proteome</keyword>
<evidence type="ECO:0000313" key="8">
    <source>
        <dbReference type="EMBL" id="ETO13008.1"/>
    </source>
</evidence>
<evidence type="ECO:0000256" key="6">
    <source>
        <dbReference type="RuleBase" id="RU366032"/>
    </source>
</evidence>
<dbReference type="GO" id="GO:0005524">
    <property type="term" value="F:ATP binding"/>
    <property type="evidence" value="ECO:0007669"/>
    <property type="project" value="UniProtKB-UniRule"/>
</dbReference>
<dbReference type="GO" id="GO:0005759">
    <property type="term" value="C:mitochondrial matrix"/>
    <property type="evidence" value="ECO:0007669"/>
    <property type="project" value="UniProtKB-SubCell"/>
</dbReference>
<dbReference type="InterPro" id="IPR039028">
    <property type="entry name" value="BCKD/PDK"/>
</dbReference>
<comment type="caution">
    <text evidence="8">The sequence shown here is derived from an EMBL/GenBank/DDBJ whole genome shotgun (WGS) entry which is preliminary data.</text>
</comment>
<dbReference type="Gene3D" id="1.20.140.20">
    <property type="entry name" value="Alpha-ketoacid/pyruvate dehydrogenase kinase, N-terminal domain"/>
    <property type="match status" value="1"/>
</dbReference>
<evidence type="ECO:0000259" key="7">
    <source>
        <dbReference type="Pfam" id="PF10436"/>
    </source>
</evidence>
<keyword evidence="2 6" id="KW-0808">Transferase</keyword>
<dbReference type="AlphaFoldDB" id="X6MG60"/>
<dbReference type="OrthoDB" id="241648at2759"/>
<keyword evidence="8" id="KW-0670">Pyruvate</keyword>
<evidence type="ECO:0000256" key="3">
    <source>
        <dbReference type="ARBA" id="ARBA00022741"/>
    </source>
</evidence>
<dbReference type="GO" id="GO:0010906">
    <property type="term" value="P:regulation of glucose metabolic process"/>
    <property type="evidence" value="ECO:0007669"/>
    <property type="project" value="TreeGrafter"/>
</dbReference>
<sequence length="176" mass="20573">MMLKYFKSLGHISRRKRLNLVKTRLGSNVMDNSLVLGHNRKRHMTTATSPRATSTLLRRIENDALKKPIALTFKDMYNYSEMMHQTKSPQEQQKLLMKSAQFLRDQVPIRLAHVILALQNLPYGVNQAPSIQQIYDLYLQSYEVCINLPEIMSSPEQEKEFTEFILTRLKEHLLVK</sequence>
<feature type="domain" description="Branched-chain alpha-ketoacid dehydrogenase kinase/Pyruvate dehydrogenase kinase N-terminal" evidence="7">
    <location>
        <begin position="79"/>
        <end position="173"/>
    </location>
</feature>
<dbReference type="EMBL" id="ASPP01020900">
    <property type="protein sequence ID" value="ETO13008.1"/>
    <property type="molecule type" value="Genomic_DNA"/>
</dbReference>
<dbReference type="EC" id="2.7.11.-" evidence="6"/>
<name>X6MG60_RETFI</name>
<reference evidence="8 9" key="1">
    <citation type="journal article" date="2013" name="Curr. Biol.">
        <title>The Genome of the Foraminiferan Reticulomyxa filosa.</title>
        <authorList>
            <person name="Glockner G."/>
            <person name="Hulsmann N."/>
            <person name="Schleicher M."/>
            <person name="Noegel A.A."/>
            <person name="Eichinger L."/>
            <person name="Gallinger C."/>
            <person name="Pawlowski J."/>
            <person name="Sierra R."/>
            <person name="Euteneuer U."/>
            <person name="Pillet L."/>
            <person name="Moustafa A."/>
            <person name="Platzer M."/>
            <person name="Groth M."/>
            <person name="Szafranski K."/>
            <person name="Schliwa M."/>
        </authorList>
    </citation>
    <scope>NUCLEOTIDE SEQUENCE [LARGE SCALE GENOMIC DNA]</scope>
</reference>
<evidence type="ECO:0000256" key="5">
    <source>
        <dbReference type="ARBA" id="ARBA00022840"/>
    </source>
</evidence>
<evidence type="ECO:0000313" key="9">
    <source>
        <dbReference type="Proteomes" id="UP000023152"/>
    </source>
</evidence>
<keyword evidence="1" id="KW-0597">Phosphoprotein</keyword>
<dbReference type="InterPro" id="IPR036784">
    <property type="entry name" value="AK/P_DHK_N_sf"/>
</dbReference>
<protein>
    <recommendedName>
        <fullName evidence="6">Protein-serine/threonine kinase</fullName>
        <ecNumber evidence="6">2.7.11.-</ecNumber>
    </recommendedName>
</protein>
<keyword evidence="4 6" id="KW-0418">Kinase</keyword>
<keyword evidence="6" id="KW-0496">Mitochondrion</keyword>
<gene>
    <name evidence="8" type="ORF">RFI_24368</name>
</gene>
<dbReference type="PANTHER" id="PTHR11947:SF20">
    <property type="entry name" value="[3-METHYL-2-OXOBUTANOATE DEHYDROGENASE [LIPOAMIDE]] KINASE, MITOCHONDRIAL"/>
    <property type="match status" value="1"/>
</dbReference>
<evidence type="ECO:0000256" key="4">
    <source>
        <dbReference type="ARBA" id="ARBA00022777"/>
    </source>
</evidence>
<dbReference type="SUPFAM" id="SSF69012">
    <property type="entry name" value="alpha-ketoacid dehydrogenase kinase, N-terminal domain"/>
    <property type="match status" value="1"/>
</dbReference>
<keyword evidence="3 6" id="KW-0547">Nucleotide-binding</keyword>
<dbReference type="PANTHER" id="PTHR11947">
    <property type="entry name" value="PYRUVATE DEHYDROGENASE KINASE"/>
    <property type="match status" value="1"/>
</dbReference>
<comment type="similarity">
    <text evidence="6">Belongs to the PDK/BCKDK protein kinase family.</text>
</comment>
<dbReference type="GO" id="GO:0004740">
    <property type="term" value="F:pyruvate dehydrogenase (acetyl-transferring) kinase activity"/>
    <property type="evidence" value="ECO:0007669"/>
    <property type="project" value="TreeGrafter"/>
</dbReference>